<accession>A0AAW3JV93</accession>
<keyword evidence="4 7" id="KW-0812">Transmembrane</keyword>
<dbReference type="SUPFAM" id="SSF52540">
    <property type="entry name" value="P-loop containing nucleoside triphosphate hydrolases"/>
    <property type="match status" value="1"/>
</dbReference>
<keyword evidence="5 7" id="KW-1133">Transmembrane helix</keyword>
<reference evidence="8 9" key="1">
    <citation type="submission" date="2015-10" db="EMBL/GenBank/DDBJ databases">
        <title>Butyribacter intestini gen. nov., sp. nov., a butyric acid-producing bacterium of the family Lachnospiraceae isolated from the human faeces.</title>
        <authorList>
            <person name="Zou Y."/>
            <person name="Xue W."/>
            <person name="Luo G."/>
            <person name="Lv M."/>
        </authorList>
    </citation>
    <scope>NUCLEOTIDE SEQUENCE [LARGE SCALE GENOMIC DNA]</scope>
    <source>
        <strain evidence="8 9">TF01-11</strain>
    </source>
</reference>
<dbReference type="Proteomes" id="UP000050833">
    <property type="component" value="Unassembled WGS sequence"/>
</dbReference>
<dbReference type="AlphaFoldDB" id="A0AAW3JV93"/>
<comment type="caution">
    <text evidence="8">The sequence shown here is derived from an EMBL/GenBank/DDBJ whole genome shotgun (WGS) entry which is preliminary data.</text>
</comment>
<dbReference type="PANTHER" id="PTHR37937">
    <property type="entry name" value="CONJUGATIVE TRANSFER: DNA TRANSPORT"/>
    <property type="match status" value="1"/>
</dbReference>
<gene>
    <name evidence="8" type="ORF">APZ18_03575</name>
</gene>
<keyword evidence="9" id="KW-1185">Reference proteome</keyword>
<dbReference type="PANTHER" id="PTHR37937:SF1">
    <property type="entry name" value="CONJUGATIVE TRANSFER: DNA TRANSPORT"/>
    <property type="match status" value="1"/>
</dbReference>
<evidence type="ECO:0000313" key="9">
    <source>
        <dbReference type="Proteomes" id="UP000050833"/>
    </source>
</evidence>
<organism evidence="8 9">
    <name type="scientific">Butyribacter intestini</name>
    <dbReference type="NCBI Taxonomy" id="1703332"/>
    <lineage>
        <taxon>Bacteria</taxon>
        <taxon>Bacillati</taxon>
        <taxon>Bacillota</taxon>
        <taxon>Clostridia</taxon>
        <taxon>Lachnospirales</taxon>
        <taxon>Lachnospiraceae</taxon>
        <taxon>Butyribacter</taxon>
    </lineage>
</organism>
<dbReference type="RefSeq" id="WP_055941665.1">
    <property type="nucleotide sequence ID" value="NZ_LLKB01000001.1"/>
</dbReference>
<dbReference type="Pfam" id="PF02534">
    <property type="entry name" value="T4SS-DNA_transf"/>
    <property type="match status" value="1"/>
</dbReference>
<dbReference type="Gene3D" id="3.40.50.300">
    <property type="entry name" value="P-loop containing nucleotide triphosphate hydrolases"/>
    <property type="match status" value="1"/>
</dbReference>
<dbReference type="InterPro" id="IPR003688">
    <property type="entry name" value="TraG/VirD4"/>
</dbReference>
<comment type="subcellular location">
    <subcellularLocation>
        <location evidence="1">Cell membrane</location>
        <topology evidence="1">Multi-pass membrane protein</topology>
    </subcellularLocation>
</comment>
<dbReference type="CDD" id="cd01127">
    <property type="entry name" value="TrwB_TraG_TraD_VirD4"/>
    <property type="match status" value="1"/>
</dbReference>
<evidence type="ECO:0000256" key="1">
    <source>
        <dbReference type="ARBA" id="ARBA00004651"/>
    </source>
</evidence>
<evidence type="ECO:0000256" key="3">
    <source>
        <dbReference type="ARBA" id="ARBA00022475"/>
    </source>
</evidence>
<evidence type="ECO:0000256" key="4">
    <source>
        <dbReference type="ARBA" id="ARBA00022692"/>
    </source>
</evidence>
<evidence type="ECO:0000256" key="5">
    <source>
        <dbReference type="ARBA" id="ARBA00022989"/>
    </source>
</evidence>
<evidence type="ECO:0008006" key="10">
    <source>
        <dbReference type="Google" id="ProtNLM"/>
    </source>
</evidence>
<evidence type="ECO:0000256" key="6">
    <source>
        <dbReference type="ARBA" id="ARBA00023136"/>
    </source>
</evidence>
<sequence>MKRKKECSRATYVAGDSRKRRLHQLFKVCAVLLLPTLYLFYSLSGLYLVDVEISKLKEQIVWCLLHPLKVYNDKSYSMVLVGGLLWMICSFQAYSKSDHNRMPGNEFGSAKWGEVRAFNEKYAARTEETKSGLSPENKVLSQNVRFRYDSDTLRNNNIVVVGGSGAGKTAFFLTPNLMSLHDCNIYTDPKGSLAEELGAWLAKQKDTRVYTLNLCEMEKSMHFNPFPYIRSKSDITKLVTNLIQNTNSANIKNSSQDPFWEKAERMFLESLFLYVWMECPKGVYNPKRGKAELLQRNWKSILYLLDEAQFVDEDTPPKLDERMKELAKKKSDHPAVKAYQRYRGGPDETIRSVIMTVNARMQPFDNEELLEIFSSNDIPLDEFGTGMDGDGKTKSNLFIIIPDDDDTFNFVPGMVYTLLFQELYRQARFFGGKLPMDVGFWLDEMANIKMPNNFDKILATCRSRGVYCVPILQSLAQLKTLFADGAWEGIVGNCDTFIYLGGNEASTYEYVSKLLGKWTIDKRTSGESKGTSSSYSENYDVLGRELMLEYELRLLPDDECIIFVRGENPIRDKKWFPWEHEAYLEARKCDAFVPAVQKEKQKQQMEECDFIGEESLKYLKKQQSKNENIRLYELDAFSFMMMDLDVMEKKIHSTPKDVKGAEVEKTITAGMIQSAVNYEMKREAEELKAWFIENFDKLALLDIYASEWTSETRRKVIRELLQAGAEEDAIKSIIRPEIEEGQVLQKKKMWLEMETITDSCDL</sequence>
<dbReference type="NCBIfam" id="NF045973">
    <property type="entry name" value="conju_CD1115"/>
    <property type="match status" value="1"/>
</dbReference>
<dbReference type="GO" id="GO:0005886">
    <property type="term" value="C:plasma membrane"/>
    <property type="evidence" value="ECO:0007669"/>
    <property type="project" value="UniProtKB-SubCell"/>
</dbReference>
<keyword evidence="3" id="KW-1003">Cell membrane</keyword>
<name>A0AAW3JV93_9FIRM</name>
<protein>
    <recommendedName>
        <fullName evidence="10">Type IV secretory system conjugative DNA transfer family protein</fullName>
    </recommendedName>
</protein>
<evidence type="ECO:0000256" key="2">
    <source>
        <dbReference type="ARBA" id="ARBA00008806"/>
    </source>
</evidence>
<evidence type="ECO:0000313" key="8">
    <source>
        <dbReference type="EMBL" id="KQC86280.1"/>
    </source>
</evidence>
<evidence type="ECO:0000256" key="7">
    <source>
        <dbReference type="SAM" id="Phobius"/>
    </source>
</evidence>
<comment type="similarity">
    <text evidence="2">Belongs to the VirD4/TraG family.</text>
</comment>
<dbReference type="EMBL" id="LLKB01000001">
    <property type="protein sequence ID" value="KQC86280.1"/>
    <property type="molecule type" value="Genomic_DNA"/>
</dbReference>
<feature type="transmembrane region" description="Helical" evidence="7">
    <location>
        <begin position="28"/>
        <end position="49"/>
    </location>
</feature>
<keyword evidence="6 7" id="KW-0472">Membrane</keyword>
<proteinExistence type="inferred from homology"/>
<dbReference type="InterPro" id="IPR027417">
    <property type="entry name" value="P-loop_NTPase"/>
</dbReference>
<dbReference type="InterPro" id="IPR051539">
    <property type="entry name" value="T4SS-coupling_protein"/>
</dbReference>